<dbReference type="OrthoDB" id="5835829at2759"/>
<gene>
    <name evidence="3" type="primary">LOC113696556</name>
</gene>
<dbReference type="InterPro" id="IPR050481">
    <property type="entry name" value="UDP-glycosyltransf_plant"/>
</dbReference>
<dbReference type="SUPFAM" id="SSF53756">
    <property type="entry name" value="UDP-Glycosyltransferase/glycogen phosphorylase"/>
    <property type="match status" value="1"/>
</dbReference>
<dbReference type="Gene3D" id="3.40.50.2000">
    <property type="entry name" value="Glycogen Phosphorylase B"/>
    <property type="match status" value="4"/>
</dbReference>
<proteinExistence type="predicted"/>
<keyword evidence="1" id="KW-0808">Transferase</keyword>
<name>A0A6P6T105_COFAR</name>
<evidence type="ECO:0000313" key="2">
    <source>
        <dbReference type="Proteomes" id="UP001652660"/>
    </source>
</evidence>
<dbReference type="GO" id="GO:0035251">
    <property type="term" value="F:UDP-glucosyltransferase activity"/>
    <property type="evidence" value="ECO:0007669"/>
    <property type="project" value="InterPro"/>
</dbReference>
<reference evidence="3" key="2">
    <citation type="submission" date="2025-08" db="UniProtKB">
        <authorList>
            <consortium name="RefSeq"/>
        </authorList>
    </citation>
    <scope>IDENTIFICATION</scope>
    <source>
        <tissue evidence="3">Leaves</tissue>
    </source>
</reference>
<keyword evidence="2" id="KW-1185">Reference proteome</keyword>
<dbReference type="PANTHER" id="PTHR48048">
    <property type="entry name" value="GLYCOSYLTRANSFERASE"/>
    <property type="match status" value="1"/>
</dbReference>
<evidence type="ECO:0000313" key="3">
    <source>
        <dbReference type="RefSeq" id="XP_027071760.1"/>
    </source>
</evidence>
<protein>
    <submittedName>
        <fullName evidence="3">UDP-glycosyltransferase 71K1-like</fullName>
    </submittedName>
</protein>
<organism evidence="2 3">
    <name type="scientific">Coffea arabica</name>
    <name type="common">Arabian coffee</name>
    <dbReference type="NCBI Taxonomy" id="13443"/>
    <lineage>
        <taxon>Eukaryota</taxon>
        <taxon>Viridiplantae</taxon>
        <taxon>Streptophyta</taxon>
        <taxon>Embryophyta</taxon>
        <taxon>Tracheophyta</taxon>
        <taxon>Spermatophyta</taxon>
        <taxon>Magnoliopsida</taxon>
        <taxon>eudicotyledons</taxon>
        <taxon>Gunneridae</taxon>
        <taxon>Pentapetalae</taxon>
        <taxon>asterids</taxon>
        <taxon>lamiids</taxon>
        <taxon>Gentianales</taxon>
        <taxon>Rubiaceae</taxon>
        <taxon>Ixoroideae</taxon>
        <taxon>Gardenieae complex</taxon>
        <taxon>Bertiereae - Coffeeae clade</taxon>
        <taxon>Coffeeae</taxon>
        <taxon>Coffea</taxon>
    </lineage>
</organism>
<dbReference type="RefSeq" id="XP_027071760.1">
    <property type="nucleotide sequence ID" value="XM_027215959.1"/>
</dbReference>
<evidence type="ECO:0000256" key="1">
    <source>
        <dbReference type="ARBA" id="ARBA00022679"/>
    </source>
</evidence>
<sequence>MKKTKLVIVPSPGIGHLISIVELSKRLTERDDQLSIFVLVISSPVGPDFESYTQQVAASNTGIQFINIPQVDPNLPQVWSSPENLYALYLESHKSHVKTAIIDQVLVSESITSLAGIVVDLFCSSMVDVANELGVPSYVFFTSGSTYLGFVFYLPIHYNQNGREFETSDPDSIIPTYSHPVPSNVIPSYAFNKHGGYSSFVKHATKFKETKGIIINTFAELESHAVDRLKFDAETPPIYTVGPLLDLEGRKQEPNHEKIMKWLDDQRPSSVVFLCFGSMGSFEPDQLAEMALALERSGYRFLWSVRLSKAYTKGTESLWHGVPVATWPVYAEQQINAFELVRELELAMDLKMDYRMENAQNLVVAEEIEKAIRCLMDTENPTRKRVQEMKEMSRKAIENGGSSFISLGRFIEDMHINIGKEQGSF</sequence>
<dbReference type="CDD" id="cd03784">
    <property type="entry name" value="GT1_Gtf-like"/>
    <property type="match status" value="1"/>
</dbReference>
<dbReference type="GeneID" id="113696556"/>
<dbReference type="InterPro" id="IPR002213">
    <property type="entry name" value="UDP_glucos_trans"/>
</dbReference>
<accession>A0A6P6T105</accession>
<reference evidence="2" key="1">
    <citation type="journal article" date="2025" name="Foods">
        <title>Unveiling the Microbial Signatures of Arabica Coffee Cherries: Insights into Ripeness Specific Diversity, Functional Traits, and Implications for Quality and Safety.</title>
        <authorList>
            <consortium name="RefSeq"/>
            <person name="Tenea G.N."/>
            <person name="Cifuentes V."/>
            <person name="Reyes P."/>
            <person name="Cevallos-Vallejos M."/>
        </authorList>
    </citation>
    <scope>NUCLEOTIDE SEQUENCE [LARGE SCALE GENOMIC DNA]</scope>
</reference>
<dbReference type="Proteomes" id="UP001652660">
    <property type="component" value="Chromosome 6e"/>
</dbReference>
<dbReference type="AlphaFoldDB" id="A0A6P6T105"/>
<dbReference type="PANTHER" id="PTHR48048:SF83">
    <property type="entry name" value="GLYCOSYLTRANSFERASE"/>
    <property type="match status" value="1"/>
</dbReference>